<dbReference type="Proteomes" id="UP000034866">
    <property type="component" value="Chromosome"/>
</dbReference>
<evidence type="ECO:0000313" key="5">
    <source>
        <dbReference type="EMBL" id="AKH65254.1"/>
    </source>
</evidence>
<dbReference type="KEGG" id="ptt:VY86_21550"/>
<name>A0A0F7LK91_9GAMM</name>
<accession>A0A0F7LK91</accession>
<dbReference type="AlphaFoldDB" id="A0A0F7LK91"/>
<evidence type="ECO:0000313" key="4">
    <source>
        <dbReference type="EMBL" id="AKH64344.1"/>
    </source>
</evidence>
<reference evidence="2 7" key="1">
    <citation type="journal article" date="2015" name="J. Biotechnol.">
        <title>Complete genome sequence of Photorhabdus temperata subsp. thracensis 39-8(T), an entomopathogenic bacterium for the improved commercial bioinsecticide.</title>
        <authorList>
            <person name="Kwak Y."/>
            <person name="Shin J.H."/>
        </authorList>
    </citation>
    <scope>NUCLEOTIDE SEQUENCE [LARGE SCALE GENOMIC DNA]</scope>
    <source>
        <strain evidence="2 7">DSM 15199</strain>
    </source>
</reference>
<reference evidence="7" key="2">
    <citation type="submission" date="2015-03" db="EMBL/GenBank/DDBJ databases">
        <title>Genome sequence of Azospirillum thiophilum strain DSM 21654T.</title>
        <authorList>
            <person name="Kwak Y."/>
            <person name="Shin J.-H."/>
        </authorList>
    </citation>
    <scope>NUCLEOTIDE SEQUENCE [LARGE SCALE GENOMIC DNA]</scope>
    <source>
        <strain evidence="7">DSM 15199</strain>
    </source>
</reference>
<dbReference type="EMBL" id="CP011104">
    <property type="protein sequence ID" value="AKH64344.1"/>
    <property type="molecule type" value="Genomic_DNA"/>
</dbReference>
<dbReference type="EMBL" id="CP011104">
    <property type="protein sequence ID" value="AKH62227.1"/>
    <property type="molecule type" value="Genomic_DNA"/>
</dbReference>
<dbReference type="KEGG" id="ptt:VY86_19760"/>
<protein>
    <submittedName>
        <fullName evidence="2">Transposase</fullName>
    </submittedName>
</protein>
<dbReference type="EMBL" id="CP011104">
    <property type="protein sequence ID" value="AKH63988.1"/>
    <property type="molecule type" value="Genomic_DNA"/>
</dbReference>
<dbReference type="STRING" id="230089.VY86_01515"/>
<keyword evidence="7" id="KW-1185">Reference proteome</keyword>
<evidence type="ECO:0000259" key="1">
    <source>
        <dbReference type="Pfam" id="PF05598"/>
    </source>
</evidence>
<dbReference type="KEGG" id="ptt:VY86_01515"/>
<organism evidence="2 7">
    <name type="scientific">Photorhabdus thracensis</name>
    <dbReference type="NCBI Taxonomy" id="230089"/>
    <lineage>
        <taxon>Bacteria</taxon>
        <taxon>Pseudomonadati</taxon>
        <taxon>Pseudomonadota</taxon>
        <taxon>Gammaproteobacteria</taxon>
        <taxon>Enterobacterales</taxon>
        <taxon>Morganellaceae</taxon>
        <taxon>Photorhabdus</taxon>
    </lineage>
</organism>
<dbReference type="EMBL" id="CP011104">
    <property type="protein sequence ID" value="AKH65254.1"/>
    <property type="molecule type" value="Genomic_DNA"/>
</dbReference>
<gene>
    <name evidence="2" type="ORF">VY86_01515</name>
    <name evidence="3" type="ORF">VY86_12285</name>
    <name evidence="4" type="ORF">VY86_14480</name>
    <name evidence="5" type="ORF">VY86_19760</name>
    <name evidence="6" type="ORF">VY86_21550</name>
</gene>
<proteinExistence type="predicted"/>
<dbReference type="KEGG" id="ptt:VY86_14480"/>
<dbReference type="Pfam" id="PF05598">
    <property type="entry name" value="DUF772"/>
    <property type="match status" value="1"/>
</dbReference>
<dbReference type="KEGG" id="ptt:VY86_12285"/>
<dbReference type="EMBL" id="CP011104">
    <property type="protein sequence ID" value="AKH65565.1"/>
    <property type="molecule type" value="Genomic_DNA"/>
</dbReference>
<dbReference type="PATRIC" id="fig|230089.6.peg.2737"/>
<sequence length="65" mass="7453">MLRPPPLQTFPPETLSLDELVPKNHLVRQVDAAIDFEFIRELVAPLYCHNNGRPAIDPVMLIKMM</sequence>
<evidence type="ECO:0000313" key="7">
    <source>
        <dbReference type="Proteomes" id="UP000034866"/>
    </source>
</evidence>
<evidence type="ECO:0000313" key="3">
    <source>
        <dbReference type="EMBL" id="AKH63988.1"/>
    </source>
</evidence>
<evidence type="ECO:0000313" key="6">
    <source>
        <dbReference type="EMBL" id="AKH65565.1"/>
    </source>
</evidence>
<evidence type="ECO:0000313" key="2">
    <source>
        <dbReference type="EMBL" id="AKH62227.1"/>
    </source>
</evidence>
<feature type="domain" description="Transposase InsH N-terminal" evidence="1">
    <location>
        <begin position="16"/>
        <end position="65"/>
    </location>
</feature>
<dbReference type="InterPro" id="IPR008490">
    <property type="entry name" value="Transposase_InsH_N"/>
</dbReference>